<keyword evidence="3" id="KW-1185">Reference proteome</keyword>
<dbReference type="Pfam" id="PF11181">
    <property type="entry name" value="YflT"/>
    <property type="match status" value="1"/>
</dbReference>
<evidence type="ECO:0000313" key="2">
    <source>
        <dbReference type="EMBL" id="MBD8038560.1"/>
    </source>
</evidence>
<dbReference type="PANTHER" id="PTHR36109:SF2">
    <property type="entry name" value="MEMBRANE PROTEIN"/>
    <property type="match status" value="1"/>
</dbReference>
<dbReference type="Proteomes" id="UP000619101">
    <property type="component" value="Unassembled WGS sequence"/>
</dbReference>
<accession>A0ABR8Y2X6</accession>
<protein>
    <submittedName>
        <fullName evidence="2">General stress protein</fullName>
    </submittedName>
</protein>
<organism evidence="2 3">
    <name type="scientific">Solibacillus faecavium</name>
    <dbReference type="NCBI Taxonomy" id="2762221"/>
    <lineage>
        <taxon>Bacteria</taxon>
        <taxon>Bacillati</taxon>
        <taxon>Bacillota</taxon>
        <taxon>Bacilli</taxon>
        <taxon>Bacillales</taxon>
        <taxon>Caryophanaceae</taxon>
        <taxon>Solibacillus</taxon>
    </lineage>
</organism>
<comment type="caution">
    <text evidence="2">The sequence shown here is derived from an EMBL/GenBank/DDBJ whole genome shotgun (WGS) entry which is preliminary data.</text>
</comment>
<dbReference type="RefSeq" id="WP_191701621.1">
    <property type="nucleotide sequence ID" value="NZ_JACSPZ010000012.1"/>
</dbReference>
<proteinExistence type="predicted"/>
<dbReference type="PANTHER" id="PTHR36109">
    <property type="entry name" value="MEMBRANE PROTEIN-RELATED"/>
    <property type="match status" value="1"/>
</dbReference>
<name>A0ABR8Y2X6_9BACL</name>
<sequence>MAKHTVGYYDTEQEAVAAIEDLKRQGYRSEDISIISKSKTNIDNVSTETGADVAGGAAAGLATGGALGGIGGILLGLGALAIPGVGPIVAAGPIATGLTGLAAGGSIGGLAGAFVGMGISAEEAERYDEEFKAGKILVIVDEDTKGPLV</sequence>
<evidence type="ECO:0000259" key="1">
    <source>
        <dbReference type="Pfam" id="PF11181"/>
    </source>
</evidence>
<evidence type="ECO:0000313" key="3">
    <source>
        <dbReference type="Proteomes" id="UP000619101"/>
    </source>
</evidence>
<reference evidence="2 3" key="1">
    <citation type="submission" date="2020-08" db="EMBL/GenBank/DDBJ databases">
        <title>A Genomic Blueprint of the Chicken Gut Microbiome.</title>
        <authorList>
            <person name="Gilroy R."/>
            <person name="Ravi A."/>
            <person name="Getino M."/>
            <person name="Pursley I."/>
            <person name="Horton D.L."/>
            <person name="Alikhan N.-F."/>
            <person name="Baker D."/>
            <person name="Gharbi K."/>
            <person name="Hall N."/>
            <person name="Watson M."/>
            <person name="Adriaenssens E.M."/>
            <person name="Foster-Nyarko E."/>
            <person name="Jarju S."/>
            <person name="Secka A."/>
            <person name="Antonio M."/>
            <person name="Oren A."/>
            <person name="Chaudhuri R."/>
            <person name="La Ragione R.M."/>
            <person name="Hildebrand F."/>
            <person name="Pallen M.J."/>
        </authorList>
    </citation>
    <scope>NUCLEOTIDE SEQUENCE [LARGE SCALE GENOMIC DNA]</scope>
    <source>
        <strain evidence="2 3">A46</strain>
    </source>
</reference>
<dbReference type="EMBL" id="JACSPZ010000012">
    <property type="protein sequence ID" value="MBD8038560.1"/>
    <property type="molecule type" value="Genomic_DNA"/>
</dbReference>
<gene>
    <name evidence="2" type="ORF">H9635_17585</name>
</gene>
<dbReference type="InterPro" id="IPR052948">
    <property type="entry name" value="Low_temp-induced_all0457"/>
</dbReference>
<dbReference type="InterPro" id="IPR025889">
    <property type="entry name" value="GSP17M-like_dom"/>
</dbReference>
<feature type="domain" description="General stress protein 17M-like" evidence="1">
    <location>
        <begin position="5"/>
        <end position="74"/>
    </location>
</feature>